<dbReference type="PANTHER" id="PTHR30055:SF149">
    <property type="entry name" value="TETR-FAMILY TRANSCRIPTIONAL REGULATOR"/>
    <property type="match status" value="1"/>
</dbReference>
<protein>
    <submittedName>
        <fullName evidence="7">TetR/AcrR family transcriptional regulator</fullName>
    </submittedName>
</protein>
<evidence type="ECO:0000313" key="7">
    <source>
        <dbReference type="EMBL" id="TQS42145.1"/>
    </source>
</evidence>
<dbReference type="InterPro" id="IPR023772">
    <property type="entry name" value="DNA-bd_HTH_TetR-type_CS"/>
</dbReference>
<comment type="caution">
    <text evidence="7">The sequence shown here is derived from an EMBL/GenBank/DDBJ whole genome shotgun (WGS) entry which is preliminary data.</text>
</comment>
<evidence type="ECO:0000256" key="4">
    <source>
        <dbReference type="PROSITE-ProRule" id="PRU00335"/>
    </source>
</evidence>
<gene>
    <name evidence="7" type="ORF">FL583_26530</name>
</gene>
<evidence type="ECO:0000259" key="6">
    <source>
        <dbReference type="PROSITE" id="PS50977"/>
    </source>
</evidence>
<evidence type="ECO:0000313" key="8">
    <source>
        <dbReference type="Proteomes" id="UP000317982"/>
    </source>
</evidence>
<feature type="DNA-binding region" description="H-T-H motif" evidence="4">
    <location>
        <begin position="39"/>
        <end position="58"/>
    </location>
</feature>
<dbReference type="GO" id="GO:0003700">
    <property type="term" value="F:DNA-binding transcription factor activity"/>
    <property type="evidence" value="ECO:0007669"/>
    <property type="project" value="TreeGrafter"/>
</dbReference>
<keyword evidence="2 4" id="KW-0238">DNA-binding</keyword>
<dbReference type="PANTHER" id="PTHR30055">
    <property type="entry name" value="HTH-TYPE TRANSCRIPTIONAL REGULATOR RUTR"/>
    <property type="match status" value="1"/>
</dbReference>
<dbReference type="EMBL" id="VIRS01000020">
    <property type="protein sequence ID" value="TQS42145.1"/>
    <property type="molecule type" value="Genomic_DNA"/>
</dbReference>
<feature type="region of interest" description="Disordered" evidence="5">
    <location>
        <begin position="1"/>
        <end position="20"/>
    </location>
</feature>
<dbReference type="InterPro" id="IPR009057">
    <property type="entry name" value="Homeodomain-like_sf"/>
</dbReference>
<dbReference type="RefSeq" id="WP_142707545.1">
    <property type="nucleotide sequence ID" value="NZ_VIRS01000020.1"/>
</dbReference>
<evidence type="ECO:0000256" key="3">
    <source>
        <dbReference type="ARBA" id="ARBA00023163"/>
    </source>
</evidence>
<dbReference type="InterPro" id="IPR001647">
    <property type="entry name" value="HTH_TetR"/>
</dbReference>
<feature type="domain" description="HTH tetR-type" evidence="6">
    <location>
        <begin position="16"/>
        <end position="76"/>
    </location>
</feature>
<evidence type="ECO:0000256" key="2">
    <source>
        <dbReference type="ARBA" id="ARBA00023125"/>
    </source>
</evidence>
<dbReference type="Gene3D" id="1.10.10.60">
    <property type="entry name" value="Homeodomain-like"/>
    <property type="match status" value="1"/>
</dbReference>
<dbReference type="PROSITE" id="PS01081">
    <property type="entry name" value="HTH_TETR_1"/>
    <property type="match status" value="1"/>
</dbReference>
<dbReference type="PRINTS" id="PR00455">
    <property type="entry name" value="HTHTETR"/>
</dbReference>
<dbReference type="InterPro" id="IPR050109">
    <property type="entry name" value="HTH-type_TetR-like_transc_reg"/>
</dbReference>
<dbReference type="SUPFAM" id="SSF46689">
    <property type="entry name" value="Homeodomain-like"/>
    <property type="match status" value="1"/>
</dbReference>
<dbReference type="PROSITE" id="PS50977">
    <property type="entry name" value="HTH_TETR_2"/>
    <property type="match status" value="1"/>
</dbReference>
<dbReference type="Proteomes" id="UP000317982">
    <property type="component" value="Unassembled WGS sequence"/>
</dbReference>
<dbReference type="InParanoid" id="A0A545AN23"/>
<accession>A0A545AN23</accession>
<sequence length="206" mass="22938">MTSAAPVTKPGRKRDHTRDPEILDAAIEVLAENGYDCMTIDQVAARAKAGKATLYRRWPSKAELVIDAVGCLKKDSYENLPDTGTLRGDLLAMMRPPTIEDAQKKIRIMSGVVSMLDRSPELGEALRAAMVEPRAAANRVLMRRAIDRGEIRADCDIEMLAMVSASMVFYRTMIMRQAVDREFLVSIIDEVLLPAVRKTDTEVTDR</sequence>
<dbReference type="SUPFAM" id="SSF48498">
    <property type="entry name" value="Tetracyclin repressor-like, C-terminal domain"/>
    <property type="match status" value="1"/>
</dbReference>
<keyword evidence="8" id="KW-1185">Reference proteome</keyword>
<keyword evidence="3" id="KW-0804">Transcription</keyword>
<dbReference type="Pfam" id="PF00440">
    <property type="entry name" value="TetR_N"/>
    <property type="match status" value="1"/>
</dbReference>
<organism evidence="7 8">
    <name type="scientific">Cryptosporangium phraense</name>
    <dbReference type="NCBI Taxonomy" id="2593070"/>
    <lineage>
        <taxon>Bacteria</taxon>
        <taxon>Bacillati</taxon>
        <taxon>Actinomycetota</taxon>
        <taxon>Actinomycetes</taxon>
        <taxon>Cryptosporangiales</taxon>
        <taxon>Cryptosporangiaceae</taxon>
        <taxon>Cryptosporangium</taxon>
    </lineage>
</organism>
<evidence type="ECO:0000256" key="1">
    <source>
        <dbReference type="ARBA" id="ARBA00023015"/>
    </source>
</evidence>
<dbReference type="OrthoDB" id="9796019at2"/>
<dbReference type="GO" id="GO:0000976">
    <property type="term" value="F:transcription cis-regulatory region binding"/>
    <property type="evidence" value="ECO:0007669"/>
    <property type="project" value="TreeGrafter"/>
</dbReference>
<keyword evidence="1" id="KW-0805">Transcription regulation</keyword>
<dbReference type="InterPro" id="IPR036271">
    <property type="entry name" value="Tet_transcr_reg_TetR-rel_C_sf"/>
</dbReference>
<dbReference type="AlphaFoldDB" id="A0A545AN23"/>
<reference evidence="7 8" key="1">
    <citation type="submission" date="2019-07" db="EMBL/GenBank/DDBJ databases">
        <title>Cryptosporangium phraense sp. nov., isolated from plant litter.</title>
        <authorList>
            <person name="Suriyachadkun C."/>
        </authorList>
    </citation>
    <scope>NUCLEOTIDE SEQUENCE [LARGE SCALE GENOMIC DNA]</scope>
    <source>
        <strain evidence="7 8">A-T 5661</strain>
    </source>
</reference>
<dbReference type="Pfam" id="PF16859">
    <property type="entry name" value="TetR_C_11"/>
    <property type="match status" value="1"/>
</dbReference>
<proteinExistence type="predicted"/>
<evidence type="ECO:0000256" key="5">
    <source>
        <dbReference type="SAM" id="MobiDB-lite"/>
    </source>
</evidence>
<dbReference type="InterPro" id="IPR011075">
    <property type="entry name" value="TetR_C"/>
</dbReference>
<dbReference type="Gene3D" id="1.10.357.10">
    <property type="entry name" value="Tetracycline Repressor, domain 2"/>
    <property type="match status" value="1"/>
</dbReference>
<name>A0A545AN23_9ACTN</name>